<feature type="transmembrane region" description="Helical" evidence="1">
    <location>
        <begin position="51"/>
        <end position="71"/>
    </location>
</feature>
<dbReference type="EMBL" id="JAIXMP010000019">
    <property type="protein sequence ID" value="KAI9258183.1"/>
    <property type="molecule type" value="Genomic_DNA"/>
</dbReference>
<name>A0AAD5JX88_9FUNG</name>
<keyword evidence="1" id="KW-0812">Transmembrane</keyword>
<organism evidence="2 3">
    <name type="scientific">Phascolomyces articulosus</name>
    <dbReference type="NCBI Taxonomy" id="60185"/>
    <lineage>
        <taxon>Eukaryota</taxon>
        <taxon>Fungi</taxon>
        <taxon>Fungi incertae sedis</taxon>
        <taxon>Mucoromycota</taxon>
        <taxon>Mucoromycotina</taxon>
        <taxon>Mucoromycetes</taxon>
        <taxon>Mucorales</taxon>
        <taxon>Lichtheimiaceae</taxon>
        <taxon>Phascolomyces</taxon>
    </lineage>
</organism>
<gene>
    <name evidence="2" type="ORF">BDA99DRAFT_539190</name>
</gene>
<keyword evidence="3" id="KW-1185">Reference proteome</keyword>
<sequence>MTTSILLYYLLNGTSKKLIDAEGEISLLNVLAKIHLLIMICTLVLTPNIGIALSIDNPFPLSTCFSLLSYYKFLMKKHQDYIFAQKTRYQVNAATIVLCSSIITMFTGIT</sequence>
<reference evidence="2" key="1">
    <citation type="journal article" date="2022" name="IScience">
        <title>Evolution of zygomycete secretomes and the origins of terrestrial fungal ecologies.</title>
        <authorList>
            <person name="Chang Y."/>
            <person name="Wang Y."/>
            <person name="Mondo S."/>
            <person name="Ahrendt S."/>
            <person name="Andreopoulos W."/>
            <person name="Barry K."/>
            <person name="Beard J."/>
            <person name="Benny G.L."/>
            <person name="Blankenship S."/>
            <person name="Bonito G."/>
            <person name="Cuomo C."/>
            <person name="Desiro A."/>
            <person name="Gervers K.A."/>
            <person name="Hundley H."/>
            <person name="Kuo A."/>
            <person name="LaButti K."/>
            <person name="Lang B.F."/>
            <person name="Lipzen A."/>
            <person name="O'Donnell K."/>
            <person name="Pangilinan J."/>
            <person name="Reynolds N."/>
            <person name="Sandor L."/>
            <person name="Smith M.E."/>
            <person name="Tsang A."/>
            <person name="Grigoriev I.V."/>
            <person name="Stajich J.E."/>
            <person name="Spatafora J.W."/>
        </authorList>
    </citation>
    <scope>NUCLEOTIDE SEQUENCE</scope>
    <source>
        <strain evidence="2">RSA 2281</strain>
    </source>
</reference>
<keyword evidence="1" id="KW-1133">Transmembrane helix</keyword>
<proteinExistence type="predicted"/>
<evidence type="ECO:0000313" key="2">
    <source>
        <dbReference type="EMBL" id="KAI9258183.1"/>
    </source>
</evidence>
<dbReference type="Proteomes" id="UP001209540">
    <property type="component" value="Unassembled WGS sequence"/>
</dbReference>
<dbReference type="AlphaFoldDB" id="A0AAD5JX88"/>
<protein>
    <submittedName>
        <fullName evidence="2">Uncharacterized protein</fullName>
    </submittedName>
</protein>
<comment type="caution">
    <text evidence="2">The sequence shown here is derived from an EMBL/GenBank/DDBJ whole genome shotgun (WGS) entry which is preliminary data.</text>
</comment>
<accession>A0AAD5JX88</accession>
<evidence type="ECO:0000313" key="3">
    <source>
        <dbReference type="Proteomes" id="UP001209540"/>
    </source>
</evidence>
<feature type="transmembrane region" description="Helical" evidence="1">
    <location>
        <begin position="91"/>
        <end position="109"/>
    </location>
</feature>
<evidence type="ECO:0000256" key="1">
    <source>
        <dbReference type="SAM" id="Phobius"/>
    </source>
</evidence>
<reference evidence="2" key="2">
    <citation type="submission" date="2023-02" db="EMBL/GenBank/DDBJ databases">
        <authorList>
            <consortium name="DOE Joint Genome Institute"/>
            <person name="Mondo S.J."/>
            <person name="Chang Y."/>
            <person name="Wang Y."/>
            <person name="Ahrendt S."/>
            <person name="Andreopoulos W."/>
            <person name="Barry K."/>
            <person name="Beard J."/>
            <person name="Benny G.L."/>
            <person name="Blankenship S."/>
            <person name="Bonito G."/>
            <person name="Cuomo C."/>
            <person name="Desiro A."/>
            <person name="Gervers K.A."/>
            <person name="Hundley H."/>
            <person name="Kuo A."/>
            <person name="LaButti K."/>
            <person name="Lang B.F."/>
            <person name="Lipzen A."/>
            <person name="O'Donnell K."/>
            <person name="Pangilinan J."/>
            <person name="Reynolds N."/>
            <person name="Sandor L."/>
            <person name="Smith M.W."/>
            <person name="Tsang A."/>
            <person name="Grigoriev I.V."/>
            <person name="Stajich J.E."/>
            <person name="Spatafora J.W."/>
        </authorList>
    </citation>
    <scope>NUCLEOTIDE SEQUENCE</scope>
    <source>
        <strain evidence="2">RSA 2281</strain>
    </source>
</reference>
<keyword evidence="1" id="KW-0472">Membrane</keyword>